<reference evidence="4" key="1">
    <citation type="submission" date="2016-10" db="EMBL/GenBank/DDBJ databases">
        <authorList>
            <person name="Varghese N."/>
            <person name="Submissions S."/>
        </authorList>
    </citation>
    <scope>NUCLEOTIDE SEQUENCE [LARGE SCALE GENOMIC DNA]</scope>
    <source>
        <strain evidence="4">CGMCC 1.10789</strain>
    </source>
</reference>
<dbReference type="Gene3D" id="3.40.1360.10">
    <property type="match status" value="1"/>
</dbReference>
<dbReference type="CDD" id="cd01029">
    <property type="entry name" value="TOPRIM_primases"/>
    <property type="match status" value="1"/>
</dbReference>
<proteinExistence type="predicted"/>
<keyword evidence="4" id="KW-1185">Reference proteome</keyword>
<dbReference type="OrthoDB" id="9811157at2"/>
<dbReference type="STRING" id="990712.SAMN05216257_101242"/>
<evidence type="ECO:0000259" key="1">
    <source>
        <dbReference type="Pfam" id="PF13362"/>
    </source>
</evidence>
<dbReference type="InterPro" id="IPR034154">
    <property type="entry name" value="TOPRIM_DnaG/twinkle"/>
</dbReference>
<name>A0A1G8Y9U7_9RHOB</name>
<dbReference type="AlphaFoldDB" id="A0A1G8Y9U7"/>
<dbReference type="Proteomes" id="UP000199328">
    <property type="component" value="Unassembled WGS sequence"/>
</dbReference>
<feature type="domain" description="Toprim" evidence="1">
    <location>
        <begin position="200"/>
        <end position="291"/>
    </location>
</feature>
<evidence type="ECO:0000313" key="4">
    <source>
        <dbReference type="Proteomes" id="UP000199328"/>
    </source>
</evidence>
<gene>
    <name evidence="3" type="ORF">SAMN05216257_101242</name>
</gene>
<dbReference type="Pfam" id="PF23639">
    <property type="entry name" value="DUF7146"/>
    <property type="match status" value="1"/>
</dbReference>
<dbReference type="RefSeq" id="WP_092497364.1">
    <property type="nucleotide sequence ID" value="NZ_FNFV01000001.1"/>
</dbReference>
<dbReference type="EMBL" id="FNFV01000001">
    <property type="protein sequence ID" value="SDJ99612.1"/>
    <property type="molecule type" value="Genomic_DNA"/>
</dbReference>
<dbReference type="InterPro" id="IPR006171">
    <property type="entry name" value="TOPRIM_dom"/>
</dbReference>
<organism evidence="3 4">
    <name type="scientific">Meinhardsimonia xiamenensis</name>
    <dbReference type="NCBI Taxonomy" id="990712"/>
    <lineage>
        <taxon>Bacteria</taxon>
        <taxon>Pseudomonadati</taxon>
        <taxon>Pseudomonadota</taxon>
        <taxon>Alphaproteobacteria</taxon>
        <taxon>Rhodobacterales</taxon>
        <taxon>Paracoccaceae</taxon>
        <taxon>Meinhardsimonia</taxon>
    </lineage>
</organism>
<sequence>MTDPRDLTRALGGRWFGSYGVASCPLCQPERRRDQKALSISQGHDGRLLLRCHKAGCSFSDILAAAGIAPGSVSRPDPAAEVRRKADLEAQRKRREGTAWRIWREARPARGTVAERYLNGRHLELPEGAALRFHPAAPHPSGARLPAMVARIDGGEGTACHVTYLAEPGRKAAVVPAKATFGLPKGGAVRLVEPPEGGPVLIGEGIETTLAAVAMFGAPCGAWAALSATGMAGLDLAHVPPGASIVALGDGDDAGIKAMYALARKAHAAGISAAVLAAPPGTDFADALAEQARARKGGAA</sequence>
<dbReference type="InterPro" id="IPR055570">
    <property type="entry name" value="DUF7146"/>
</dbReference>
<dbReference type="Pfam" id="PF13362">
    <property type="entry name" value="Toprim_3"/>
    <property type="match status" value="1"/>
</dbReference>
<protein>
    <submittedName>
        <fullName evidence="3">Toprim domain-containing protein</fullName>
    </submittedName>
</protein>
<feature type="domain" description="DUF7146" evidence="2">
    <location>
        <begin position="94"/>
        <end position="191"/>
    </location>
</feature>
<evidence type="ECO:0000313" key="3">
    <source>
        <dbReference type="EMBL" id="SDJ99612.1"/>
    </source>
</evidence>
<accession>A0A1G8Y9U7</accession>
<evidence type="ECO:0000259" key="2">
    <source>
        <dbReference type="Pfam" id="PF23639"/>
    </source>
</evidence>